<name>A0AAD9GT57_9STRA</name>
<protein>
    <submittedName>
        <fullName evidence="1">Uncharacterized protein</fullName>
    </submittedName>
</protein>
<evidence type="ECO:0000313" key="1">
    <source>
        <dbReference type="EMBL" id="KAK1943798.1"/>
    </source>
</evidence>
<organism evidence="1 2">
    <name type="scientific">Phytophthora citrophthora</name>
    <dbReference type="NCBI Taxonomy" id="4793"/>
    <lineage>
        <taxon>Eukaryota</taxon>
        <taxon>Sar</taxon>
        <taxon>Stramenopiles</taxon>
        <taxon>Oomycota</taxon>
        <taxon>Peronosporomycetes</taxon>
        <taxon>Peronosporales</taxon>
        <taxon>Peronosporaceae</taxon>
        <taxon>Phytophthora</taxon>
    </lineage>
</organism>
<evidence type="ECO:0000313" key="2">
    <source>
        <dbReference type="Proteomes" id="UP001259832"/>
    </source>
</evidence>
<dbReference type="AlphaFoldDB" id="A0AAD9GT57"/>
<dbReference type="Proteomes" id="UP001259832">
    <property type="component" value="Unassembled WGS sequence"/>
</dbReference>
<accession>A0AAD9GT57</accession>
<gene>
    <name evidence="1" type="ORF">P3T76_005194</name>
</gene>
<sequence>MANLNLAPQMVRELELVIQHAEECVSGWTMMSVVRLFQYPTTGGFGQVPAVDTHIFPDYTECRPAVDIDGLVGSKLALPTNGQDLLKVVPDQLTLFPYSFTSSLPKIFRISPADPSKTQNGATTVVQSLLRGYYGGCRVRAVNTTGVYI</sequence>
<dbReference type="EMBL" id="JASMQC010000007">
    <property type="protein sequence ID" value="KAK1943798.1"/>
    <property type="molecule type" value="Genomic_DNA"/>
</dbReference>
<keyword evidence="2" id="KW-1185">Reference proteome</keyword>
<proteinExistence type="predicted"/>
<comment type="caution">
    <text evidence="1">The sequence shown here is derived from an EMBL/GenBank/DDBJ whole genome shotgun (WGS) entry which is preliminary data.</text>
</comment>
<reference evidence="1" key="1">
    <citation type="submission" date="2023-08" db="EMBL/GenBank/DDBJ databases">
        <title>Reference Genome Resource for the Citrus Pathogen Phytophthora citrophthora.</title>
        <authorList>
            <person name="Moller H."/>
            <person name="Coetzee B."/>
            <person name="Rose L.J."/>
            <person name="Van Niekerk J.M."/>
        </authorList>
    </citation>
    <scope>NUCLEOTIDE SEQUENCE</scope>
    <source>
        <strain evidence="1">STE-U-9442</strain>
    </source>
</reference>